<dbReference type="EMBL" id="KB300467">
    <property type="protein sequence ID" value="ELU06718.1"/>
    <property type="molecule type" value="Genomic_DNA"/>
</dbReference>
<dbReference type="GO" id="GO:0016787">
    <property type="term" value="F:hydrolase activity"/>
    <property type="evidence" value="ECO:0007669"/>
    <property type="project" value="UniProtKB-KW"/>
</dbReference>
<organism evidence="4">
    <name type="scientific">Capitella teleta</name>
    <name type="common">Polychaete worm</name>
    <dbReference type="NCBI Taxonomy" id="283909"/>
    <lineage>
        <taxon>Eukaryota</taxon>
        <taxon>Metazoa</taxon>
        <taxon>Spiralia</taxon>
        <taxon>Lophotrochozoa</taxon>
        <taxon>Annelida</taxon>
        <taxon>Polychaeta</taxon>
        <taxon>Sedentaria</taxon>
        <taxon>Scolecida</taxon>
        <taxon>Capitellidae</taxon>
        <taxon>Capitella</taxon>
    </lineage>
</organism>
<dbReference type="EnsemblMetazoa" id="CapteT83484">
    <property type="protein sequence ID" value="CapteP83484"/>
    <property type="gene ID" value="CapteG83484"/>
</dbReference>
<dbReference type="HOGENOM" id="CLU_033209_1_0_1"/>
<dbReference type="FunCoup" id="R7UKU4">
    <property type="interactions" value="42"/>
</dbReference>
<dbReference type="InterPro" id="IPR036526">
    <property type="entry name" value="C-N_Hydrolase_sf"/>
</dbReference>
<dbReference type="InterPro" id="IPR043957">
    <property type="entry name" value="Vanin_C"/>
</dbReference>
<dbReference type="SUPFAM" id="SSF56317">
    <property type="entry name" value="Carbon-nitrogen hydrolase"/>
    <property type="match status" value="1"/>
</dbReference>
<name>R7UKU4_CAPTE</name>
<dbReference type="STRING" id="283909.R7UKU4"/>
<dbReference type="OrthoDB" id="10250282at2759"/>
<reference evidence="6" key="1">
    <citation type="submission" date="2012-12" db="EMBL/GenBank/DDBJ databases">
        <authorList>
            <person name="Hellsten U."/>
            <person name="Grimwood J."/>
            <person name="Chapman J.A."/>
            <person name="Shapiro H."/>
            <person name="Aerts A."/>
            <person name="Otillar R.P."/>
            <person name="Terry A.Y."/>
            <person name="Boore J.L."/>
            <person name="Simakov O."/>
            <person name="Marletaz F."/>
            <person name="Cho S.-J."/>
            <person name="Edsinger-Gonzales E."/>
            <person name="Havlak P."/>
            <person name="Kuo D.-H."/>
            <person name="Larsson T."/>
            <person name="Lv J."/>
            <person name="Arendt D."/>
            <person name="Savage R."/>
            <person name="Osoegawa K."/>
            <person name="de Jong P."/>
            <person name="Lindberg D.R."/>
            <person name="Seaver E.C."/>
            <person name="Weisblat D.A."/>
            <person name="Putnam N.H."/>
            <person name="Grigoriev I.V."/>
            <person name="Rokhsar D.S."/>
        </authorList>
    </citation>
    <scope>NUCLEOTIDE SEQUENCE</scope>
    <source>
        <strain evidence="6">I ESC-2004</strain>
    </source>
</reference>
<evidence type="ECO:0000256" key="1">
    <source>
        <dbReference type="ARBA" id="ARBA00008225"/>
    </source>
</evidence>
<proteinExistence type="inferred from homology"/>
<feature type="non-terminal residue" evidence="4">
    <location>
        <position position="456"/>
    </location>
</feature>
<dbReference type="Pfam" id="PF00795">
    <property type="entry name" value="CN_hydrolase"/>
    <property type="match status" value="1"/>
</dbReference>
<keyword evidence="2" id="KW-0378">Hydrolase</keyword>
<dbReference type="PANTHER" id="PTHR10609:SF27">
    <property type="entry name" value="CN HYDROLASE DOMAIN-CONTAINING PROTEIN-RELATED"/>
    <property type="match status" value="1"/>
</dbReference>
<evidence type="ECO:0000256" key="2">
    <source>
        <dbReference type="ARBA" id="ARBA00022801"/>
    </source>
</evidence>
<dbReference type="InterPro" id="IPR003010">
    <property type="entry name" value="C-N_Hydrolase"/>
</dbReference>
<feature type="domain" description="CN hydrolase" evidence="3">
    <location>
        <begin position="1"/>
        <end position="276"/>
    </location>
</feature>
<feature type="non-terminal residue" evidence="4">
    <location>
        <position position="1"/>
    </location>
</feature>
<protein>
    <recommendedName>
        <fullName evidence="3">CN hydrolase domain-containing protein</fullName>
    </recommendedName>
</protein>
<dbReference type="AlphaFoldDB" id="R7UKU4"/>
<dbReference type="InterPro" id="IPR040154">
    <property type="entry name" value="Biotinidase/VNN"/>
</dbReference>
<dbReference type="Gene3D" id="3.60.110.10">
    <property type="entry name" value="Carbon-nitrogen hydrolase"/>
    <property type="match status" value="1"/>
</dbReference>
<evidence type="ECO:0000259" key="3">
    <source>
        <dbReference type="PROSITE" id="PS50263"/>
    </source>
</evidence>
<evidence type="ECO:0000313" key="5">
    <source>
        <dbReference type="EnsemblMetazoa" id="CapteP83484"/>
    </source>
</evidence>
<dbReference type="Pfam" id="PF19018">
    <property type="entry name" value="Vanin_C"/>
    <property type="match status" value="1"/>
</dbReference>
<reference evidence="5" key="3">
    <citation type="submission" date="2015-06" db="UniProtKB">
        <authorList>
            <consortium name="EnsemblMetazoa"/>
        </authorList>
    </citation>
    <scope>IDENTIFICATION</scope>
</reference>
<dbReference type="Proteomes" id="UP000014760">
    <property type="component" value="Unassembled WGS sequence"/>
</dbReference>
<dbReference type="OMA" id="TNLNTCG"/>
<dbReference type="PANTHER" id="PTHR10609">
    <property type="entry name" value="BIOTINIDASE-RELATED"/>
    <property type="match status" value="1"/>
</dbReference>
<dbReference type="EMBL" id="AMQN01007332">
    <property type="status" value="NOT_ANNOTATED_CDS"/>
    <property type="molecule type" value="Genomic_DNA"/>
</dbReference>
<accession>R7UKU4</accession>
<evidence type="ECO:0000313" key="4">
    <source>
        <dbReference type="EMBL" id="ELU06718.1"/>
    </source>
</evidence>
<gene>
    <name evidence="4" type="ORF">CAPTEDRAFT_83484</name>
</gene>
<evidence type="ECO:0000313" key="6">
    <source>
        <dbReference type="Proteomes" id="UP000014760"/>
    </source>
</evidence>
<reference evidence="4 6" key="2">
    <citation type="journal article" date="2013" name="Nature">
        <title>Insights into bilaterian evolution from three spiralian genomes.</title>
        <authorList>
            <person name="Simakov O."/>
            <person name="Marletaz F."/>
            <person name="Cho S.J."/>
            <person name="Edsinger-Gonzales E."/>
            <person name="Havlak P."/>
            <person name="Hellsten U."/>
            <person name="Kuo D.H."/>
            <person name="Larsson T."/>
            <person name="Lv J."/>
            <person name="Arendt D."/>
            <person name="Savage R."/>
            <person name="Osoegawa K."/>
            <person name="de Jong P."/>
            <person name="Grimwood J."/>
            <person name="Chapman J.A."/>
            <person name="Shapiro H."/>
            <person name="Aerts A."/>
            <person name="Otillar R.P."/>
            <person name="Terry A.Y."/>
            <person name="Boore J.L."/>
            <person name="Grigoriev I.V."/>
            <person name="Lindberg D.R."/>
            <person name="Seaver E.C."/>
            <person name="Weisblat D.A."/>
            <person name="Putnam N.H."/>
            <person name="Rokhsar D.S."/>
        </authorList>
    </citation>
    <scope>NUCLEOTIDE SEQUENCE</scope>
    <source>
        <strain evidence="4 6">I ESC-2004</strain>
    </source>
</reference>
<dbReference type="PROSITE" id="PS50263">
    <property type="entry name" value="CN_HYDROLASE"/>
    <property type="match status" value="1"/>
</dbReference>
<comment type="similarity">
    <text evidence="1">Belongs to the carbon-nitrogen hydrolase superfamily. BTD/VNN family.</text>
</comment>
<keyword evidence="6" id="KW-1185">Reference proteome</keyword>
<sequence>FKAAVYEHVPVLQETQYAAAFVIQANLDIFEEQVQIASTQGASIIVFPEYGLTGLGWGRDRLREIAEEIPDPRTEDSTPCDNSNITLIQRSLSCMAQHSEIYIAVNMISKEKCTITEDPDCRDDGLYLYNTNIVYNDMGKLVGRYRKWTLFYETALDQPKTVEHDYFDTSFGRIGTFICFDVIFAPPAIELVEQFDIDTALFPTAWQSLIPIFQGVGYHESWAILTGTNLLSSEIHVPIAKFAGSGINIGGSGATSYYFDDDILSPPKLLISEVPVHPPKPHAAELPTLPNVDPDYEIFETDIHGDTFRMVALEWGSHEIFVTHENTSCYLNYTYKHKDPEELLAFGVFQGLHRDAHNYYIQVCLITKCADSHNPDSCGDRVLQSNTVFESFSMRGEFSSRYVFPTVVIDGGYPTGNMSDWNFTIDPTNNRATIGFQSEDKPLLYTSLYGRMYERD</sequence>